<dbReference type="EMBL" id="KQ420085">
    <property type="protein sequence ID" value="KOF81353.1"/>
    <property type="molecule type" value="Genomic_DNA"/>
</dbReference>
<feature type="compositionally biased region" description="Basic and acidic residues" evidence="2">
    <location>
        <begin position="261"/>
        <end position="271"/>
    </location>
</feature>
<feature type="compositionally biased region" description="Acidic residues" evidence="2">
    <location>
        <begin position="308"/>
        <end position="318"/>
    </location>
</feature>
<feature type="region of interest" description="Disordered" evidence="2">
    <location>
        <begin position="261"/>
        <end position="318"/>
    </location>
</feature>
<dbReference type="OrthoDB" id="360327at2759"/>
<evidence type="ECO:0000313" key="3">
    <source>
        <dbReference type="EMBL" id="KOF81353.1"/>
    </source>
</evidence>
<dbReference type="GO" id="GO:0071014">
    <property type="term" value="C:post-mRNA release spliceosomal complex"/>
    <property type="evidence" value="ECO:0007669"/>
    <property type="project" value="TreeGrafter"/>
</dbReference>
<gene>
    <name evidence="3" type="ORF">OCBIM_22026656mg</name>
</gene>
<dbReference type="Pfam" id="PF04502">
    <property type="entry name" value="Saf4_Yju2"/>
    <property type="match status" value="1"/>
</dbReference>
<dbReference type="PANTHER" id="PTHR12111:SF2">
    <property type="entry name" value="SPLICING FACTOR YJU2B-RELATED"/>
    <property type="match status" value="1"/>
</dbReference>
<dbReference type="GO" id="GO:0005684">
    <property type="term" value="C:U2-type spliceosomal complex"/>
    <property type="evidence" value="ECO:0007669"/>
    <property type="project" value="TreeGrafter"/>
</dbReference>
<dbReference type="GO" id="GO:0000398">
    <property type="term" value="P:mRNA splicing, via spliceosome"/>
    <property type="evidence" value="ECO:0007669"/>
    <property type="project" value="InterPro"/>
</dbReference>
<sequence>MGVRYNAEKKKTGNYYSTPIYTFRMKCHLCDNYFEIQTDPKNHDYVILSGARRKEQRWDPKENEQIVPEDKDTQKKLVKDAMYKLEHGSDDKQKLLTGLPSLAELEEKQEVYKDDFILNSLARGKFREHKKSEQASLEADQEIQKRSSLSIPLVKEHEDDVRLAGLLHYETAKDSSVSQKEKRNQISAALSSCDKLSSHLLTPSHDKKLDLAKRCIAESLLKSKKSVFDDLHLSPPSTTTSIHTPSSITAKCQILGVKLPKGTEKSGKDKFMSSMIPASSDSDPKSDLSSSSNTVSSGLDYLQAYSDSSDEDSDNDSK</sequence>
<dbReference type="PANTHER" id="PTHR12111">
    <property type="entry name" value="SPLICING FACTOR YJU2"/>
    <property type="match status" value="1"/>
</dbReference>
<organism evidence="3">
    <name type="scientific">Octopus bimaculoides</name>
    <name type="common">California two-spotted octopus</name>
    <dbReference type="NCBI Taxonomy" id="37653"/>
    <lineage>
        <taxon>Eukaryota</taxon>
        <taxon>Metazoa</taxon>
        <taxon>Spiralia</taxon>
        <taxon>Lophotrochozoa</taxon>
        <taxon>Mollusca</taxon>
        <taxon>Cephalopoda</taxon>
        <taxon>Coleoidea</taxon>
        <taxon>Octopodiformes</taxon>
        <taxon>Octopoda</taxon>
        <taxon>Incirrata</taxon>
        <taxon>Octopodidae</taxon>
        <taxon>Octopus</taxon>
    </lineage>
</organism>
<dbReference type="STRING" id="37653.A0A0L8GWL1"/>
<evidence type="ECO:0000256" key="1">
    <source>
        <dbReference type="ARBA" id="ARBA00005595"/>
    </source>
</evidence>
<accession>A0A0L8GWL1</accession>
<evidence type="ECO:0008006" key="4">
    <source>
        <dbReference type="Google" id="ProtNLM"/>
    </source>
</evidence>
<comment type="similarity">
    <text evidence="1">Belongs to the CWC16 family.</text>
</comment>
<proteinExistence type="inferred from homology"/>
<dbReference type="InterPro" id="IPR007590">
    <property type="entry name" value="Saf4/Yju2"/>
</dbReference>
<protein>
    <recommendedName>
        <fullName evidence="4">Coiled-coil domain-containing protein 130</fullName>
    </recommendedName>
</protein>
<feature type="compositionally biased region" description="Low complexity" evidence="2">
    <location>
        <begin position="287"/>
        <end position="297"/>
    </location>
</feature>
<name>A0A0L8GWL1_OCTBM</name>
<dbReference type="AlphaFoldDB" id="A0A0L8GWL1"/>
<evidence type="ECO:0000256" key="2">
    <source>
        <dbReference type="SAM" id="MobiDB-lite"/>
    </source>
</evidence>
<reference evidence="3" key="1">
    <citation type="submission" date="2015-07" db="EMBL/GenBank/DDBJ databases">
        <title>MeaNS - Measles Nucleotide Surveillance Program.</title>
        <authorList>
            <person name="Tran T."/>
            <person name="Druce J."/>
        </authorList>
    </citation>
    <scope>NUCLEOTIDE SEQUENCE</scope>
    <source>
        <strain evidence="3">UCB-OBI-ISO-001</strain>
        <tissue evidence="3">Gonad</tissue>
    </source>
</reference>